<proteinExistence type="inferred from homology"/>
<name>A0A6J7DCW4_9ZZZZ</name>
<dbReference type="NCBIfam" id="TIGR03544">
    <property type="entry name" value="DivI1A_domain"/>
    <property type="match status" value="1"/>
</dbReference>
<dbReference type="InterPro" id="IPR019933">
    <property type="entry name" value="DivIVA_domain"/>
</dbReference>
<dbReference type="EMBL" id="CAFBLT010000001">
    <property type="protein sequence ID" value="CAB4868832.1"/>
    <property type="molecule type" value="Genomic_DNA"/>
</dbReference>
<dbReference type="InterPro" id="IPR007793">
    <property type="entry name" value="DivIVA_fam"/>
</dbReference>
<gene>
    <name evidence="9" type="ORF">UFOPK3427_00662</name>
    <name evidence="10" type="ORF">UFOPK4112_00395</name>
</gene>
<dbReference type="PANTHER" id="PTHR35794:SF2">
    <property type="entry name" value="CELL DIVISION PROTEIN DIVIVA"/>
    <property type="match status" value="1"/>
</dbReference>
<dbReference type="PANTHER" id="PTHR35794">
    <property type="entry name" value="CELL DIVISION PROTEIN DIVIVA"/>
    <property type="match status" value="1"/>
</dbReference>
<evidence type="ECO:0000256" key="1">
    <source>
        <dbReference type="ARBA" id="ARBA00004496"/>
    </source>
</evidence>
<dbReference type="AlphaFoldDB" id="A0A6J7DCW4"/>
<reference evidence="9" key="1">
    <citation type="submission" date="2020-05" db="EMBL/GenBank/DDBJ databases">
        <authorList>
            <person name="Chiriac C."/>
            <person name="Salcher M."/>
            <person name="Ghai R."/>
            <person name="Kavagutti S V."/>
        </authorList>
    </citation>
    <scope>NUCLEOTIDE SEQUENCE</scope>
</reference>
<keyword evidence="4" id="KW-0132">Cell division</keyword>
<dbReference type="Gene3D" id="6.10.250.660">
    <property type="match status" value="1"/>
</dbReference>
<dbReference type="Pfam" id="PF05103">
    <property type="entry name" value="DivIVA"/>
    <property type="match status" value="1"/>
</dbReference>
<protein>
    <submittedName>
        <fullName evidence="9">Unannotated protein</fullName>
    </submittedName>
</protein>
<evidence type="ECO:0000256" key="3">
    <source>
        <dbReference type="ARBA" id="ARBA00022490"/>
    </source>
</evidence>
<feature type="coiled-coil region" evidence="7">
    <location>
        <begin position="39"/>
        <end position="66"/>
    </location>
</feature>
<evidence type="ECO:0000256" key="8">
    <source>
        <dbReference type="SAM" id="MobiDB-lite"/>
    </source>
</evidence>
<dbReference type="GO" id="GO:0005737">
    <property type="term" value="C:cytoplasm"/>
    <property type="evidence" value="ECO:0007669"/>
    <property type="project" value="UniProtKB-SubCell"/>
</dbReference>
<accession>A0A6J7DCW4</accession>
<comment type="similarity">
    <text evidence="2">Belongs to the DivIVA family.</text>
</comment>
<sequence>MAEDRYSISSSRISAVDVSRASFAVVRRGFDPREVRSFLEHVSQELELWENRETELRRAVAAAEERARNPVIKEEDLTAALGAQSAQVLRTAHDEARHLLESAQTQANEMLQSAQLRASAGIVDAEQKAAARVGDAEANAATLEEDAASTSQKIIGQAQADGETLVARAREQGRSMIDQAQEARNRVLADMNARRRMMHLQIEQLRAARDELARSIIGVRETIDQLTDDISQSDEAARAAAQEVARRQPTPEELSDDAGGPFVAVDPALKGSESEEGVLADDSGLEAPESQVVEELFAKIRASARSETAATLIPESEKGTPSGPDAALFAARDGALSASRSTLTRKVKRTLQDEQNHLLEALREGKEGETVLEEEAVQIARFASAVVDPLGDAANAGKIFAHDHGVQKSSDLSHAAVVEIAEELAQHIAIPLRRRLSEALVSSDPGTQVNGAFREWRGSRLERVVGDAALEAFSAAVVAASGSGSVRWTTGGLSDPCPDCADNELEGTVRAGSRFPTGQSFPPAHAGCRCAILPVIS</sequence>
<evidence type="ECO:0000256" key="7">
    <source>
        <dbReference type="SAM" id="Coils"/>
    </source>
</evidence>
<evidence type="ECO:0000313" key="10">
    <source>
        <dbReference type="EMBL" id="CAB5012541.1"/>
    </source>
</evidence>
<feature type="coiled-coil region" evidence="7">
    <location>
        <begin position="126"/>
        <end position="186"/>
    </location>
</feature>
<keyword evidence="3" id="KW-0963">Cytoplasm</keyword>
<evidence type="ECO:0000256" key="4">
    <source>
        <dbReference type="ARBA" id="ARBA00022618"/>
    </source>
</evidence>
<evidence type="ECO:0000256" key="5">
    <source>
        <dbReference type="ARBA" id="ARBA00023054"/>
    </source>
</evidence>
<comment type="subcellular location">
    <subcellularLocation>
        <location evidence="1">Cytoplasm</location>
    </subcellularLocation>
</comment>
<keyword evidence="6" id="KW-0131">Cell cycle</keyword>
<evidence type="ECO:0000256" key="2">
    <source>
        <dbReference type="ARBA" id="ARBA00009008"/>
    </source>
</evidence>
<evidence type="ECO:0000256" key="6">
    <source>
        <dbReference type="ARBA" id="ARBA00023306"/>
    </source>
</evidence>
<evidence type="ECO:0000313" key="9">
    <source>
        <dbReference type="EMBL" id="CAB4868832.1"/>
    </source>
</evidence>
<keyword evidence="5 7" id="KW-0175">Coiled coil</keyword>
<dbReference type="EMBL" id="CAFBPM010000003">
    <property type="protein sequence ID" value="CAB5012541.1"/>
    <property type="molecule type" value="Genomic_DNA"/>
</dbReference>
<feature type="region of interest" description="Disordered" evidence="8">
    <location>
        <begin position="234"/>
        <end position="262"/>
    </location>
</feature>
<organism evidence="9">
    <name type="scientific">freshwater metagenome</name>
    <dbReference type="NCBI Taxonomy" id="449393"/>
    <lineage>
        <taxon>unclassified sequences</taxon>
        <taxon>metagenomes</taxon>
        <taxon>ecological metagenomes</taxon>
    </lineage>
</organism>
<dbReference type="GO" id="GO:0051301">
    <property type="term" value="P:cell division"/>
    <property type="evidence" value="ECO:0007669"/>
    <property type="project" value="UniProtKB-KW"/>
</dbReference>